<proteinExistence type="predicted"/>
<dbReference type="KEGG" id="mend:L6E24_07760"/>
<evidence type="ECO:0000256" key="1">
    <source>
        <dbReference type="SAM" id="Phobius"/>
    </source>
</evidence>
<evidence type="ECO:0000313" key="3">
    <source>
        <dbReference type="Proteomes" id="UP001060368"/>
    </source>
</evidence>
<reference evidence="2" key="1">
    <citation type="submission" date="2022-04" db="EMBL/GenBank/DDBJ databases">
        <title>Complete genome of Methanoplanus endosymbiosus DSM 3599.</title>
        <authorList>
            <person name="Chen S.-C."/>
            <person name="You Y.-T."/>
            <person name="Zhou Y.-Z."/>
            <person name="Lai M.-C."/>
        </authorList>
    </citation>
    <scope>NUCLEOTIDE SEQUENCE</scope>
    <source>
        <strain evidence="2">DSM 3599</strain>
    </source>
</reference>
<name>A0A9E7TJ10_9EURY</name>
<sequence>MLFEREEKTALIILAAVIIVLFLAQFAISGYDKSEFAEIYSNESETGNLVILKGEINTIDRTKSGGHIILDVSGVKVFIPGGEEYNLSVQKNDIAEITGTVDLYNGEREIVVDKREDIRITKKKG</sequence>
<evidence type="ECO:0000313" key="2">
    <source>
        <dbReference type="EMBL" id="UUX91275.1"/>
    </source>
</evidence>
<dbReference type="Proteomes" id="UP001060368">
    <property type="component" value="Chromosome"/>
</dbReference>
<accession>A0A9E7TJ10</accession>
<dbReference type="EMBL" id="CP096115">
    <property type="protein sequence ID" value="UUX91275.1"/>
    <property type="molecule type" value="Genomic_DNA"/>
</dbReference>
<feature type="transmembrane region" description="Helical" evidence="1">
    <location>
        <begin position="12"/>
        <end position="31"/>
    </location>
</feature>
<keyword evidence="1" id="KW-0812">Transmembrane</keyword>
<dbReference type="GeneID" id="74307587"/>
<dbReference type="AlphaFoldDB" id="A0A9E7TJ10"/>
<gene>
    <name evidence="2" type="ORF">L6E24_07760</name>
</gene>
<keyword evidence="1" id="KW-0472">Membrane</keyword>
<organism evidence="2 3">
    <name type="scientific">Methanoplanus endosymbiosus</name>
    <dbReference type="NCBI Taxonomy" id="33865"/>
    <lineage>
        <taxon>Archaea</taxon>
        <taxon>Methanobacteriati</taxon>
        <taxon>Methanobacteriota</taxon>
        <taxon>Stenosarchaea group</taxon>
        <taxon>Methanomicrobia</taxon>
        <taxon>Methanomicrobiales</taxon>
        <taxon>Methanomicrobiaceae</taxon>
        <taxon>Methanoplanus</taxon>
    </lineage>
</organism>
<protein>
    <submittedName>
        <fullName evidence="2">OB-fold nucleic acid binding domain-containing protein</fullName>
    </submittedName>
</protein>
<dbReference type="RefSeq" id="WP_257741429.1">
    <property type="nucleotide sequence ID" value="NZ_CP096115.1"/>
</dbReference>
<keyword evidence="3" id="KW-1185">Reference proteome</keyword>
<keyword evidence="1" id="KW-1133">Transmembrane helix</keyword>